<name>A0A6G1H1K1_9PEZI</name>
<feature type="compositionally biased region" description="Low complexity" evidence="1">
    <location>
        <begin position="1"/>
        <end position="37"/>
    </location>
</feature>
<reference evidence="2" key="1">
    <citation type="journal article" date="2020" name="Stud. Mycol.">
        <title>101 Dothideomycetes genomes: a test case for predicting lifestyles and emergence of pathogens.</title>
        <authorList>
            <person name="Haridas S."/>
            <person name="Albert R."/>
            <person name="Binder M."/>
            <person name="Bloem J."/>
            <person name="Labutti K."/>
            <person name="Salamov A."/>
            <person name="Andreopoulos B."/>
            <person name="Baker S."/>
            <person name="Barry K."/>
            <person name="Bills G."/>
            <person name="Bluhm B."/>
            <person name="Cannon C."/>
            <person name="Castanera R."/>
            <person name="Culley D."/>
            <person name="Daum C."/>
            <person name="Ezra D."/>
            <person name="Gonzalez J."/>
            <person name="Henrissat B."/>
            <person name="Kuo A."/>
            <person name="Liang C."/>
            <person name="Lipzen A."/>
            <person name="Lutzoni F."/>
            <person name="Magnuson J."/>
            <person name="Mondo S."/>
            <person name="Nolan M."/>
            <person name="Ohm R."/>
            <person name="Pangilinan J."/>
            <person name="Park H.-J."/>
            <person name="Ramirez L."/>
            <person name="Alfaro M."/>
            <person name="Sun H."/>
            <person name="Tritt A."/>
            <person name="Yoshinaga Y."/>
            <person name="Zwiers L.-H."/>
            <person name="Turgeon B."/>
            <person name="Goodwin S."/>
            <person name="Spatafora J."/>
            <person name="Crous P."/>
            <person name="Grigoriev I."/>
        </authorList>
    </citation>
    <scope>NUCLEOTIDE SEQUENCE</scope>
    <source>
        <strain evidence="2">CBS 113979</strain>
    </source>
</reference>
<dbReference type="EMBL" id="ML977154">
    <property type="protein sequence ID" value="KAF1986927.1"/>
    <property type="molecule type" value="Genomic_DNA"/>
</dbReference>
<dbReference type="Proteomes" id="UP000800041">
    <property type="component" value="Unassembled WGS sequence"/>
</dbReference>
<feature type="compositionally biased region" description="Polar residues" evidence="1">
    <location>
        <begin position="281"/>
        <end position="292"/>
    </location>
</feature>
<keyword evidence="3" id="KW-1185">Reference proteome</keyword>
<organism evidence="2 3">
    <name type="scientific">Aulographum hederae CBS 113979</name>
    <dbReference type="NCBI Taxonomy" id="1176131"/>
    <lineage>
        <taxon>Eukaryota</taxon>
        <taxon>Fungi</taxon>
        <taxon>Dikarya</taxon>
        <taxon>Ascomycota</taxon>
        <taxon>Pezizomycotina</taxon>
        <taxon>Dothideomycetes</taxon>
        <taxon>Pleosporomycetidae</taxon>
        <taxon>Aulographales</taxon>
        <taxon>Aulographaceae</taxon>
    </lineage>
</organism>
<feature type="compositionally biased region" description="Polar residues" evidence="1">
    <location>
        <begin position="164"/>
        <end position="175"/>
    </location>
</feature>
<feature type="region of interest" description="Disordered" evidence="1">
    <location>
        <begin position="1"/>
        <end position="64"/>
    </location>
</feature>
<gene>
    <name evidence="2" type="ORF">K402DRAFT_59261</name>
</gene>
<feature type="region of interest" description="Disordered" evidence="1">
    <location>
        <begin position="98"/>
        <end position="304"/>
    </location>
</feature>
<evidence type="ECO:0000313" key="3">
    <source>
        <dbReference type="Proteomes" id="UP000800041"/>
    </source>
</evidence>
<protein>
    <submittedName>
        <fullName evidence="2">Uncharacterized protein</fullName>
    </submittedName>
</protein>
<feature type="compositionally biased region" description="Polar residues" evidence="1">
    <location>
        <begin position="234"/>
        <end position="246"/>
    </location>
</feature>
<evidence type="ECO:0000313" key="2">
    <source>
        <dbReference type="EMBL" id="KAF1986927.1"/>
    </source>
</evidence>
<evidence type="ECO:0000256" key="1">
    <source>
        <dbReference type="SAM" id="MobiDB-lite"/>
    </source>
</evidence>
<dbReference type="AlphaFoldDB" id="A0A6G1H1K1"/>
<proteinExistence type="predicted"/>
<feature type="compositionally biased region" description="Polar residues" evidence="1">
    <location>
        <begin position="255"/>
        <end position="264"/>
    </location>
</feature>
<accession>A0A6G1H1K1</accession>
<sequence>MNSSSGVSNSKWSTASSTDPTIPTATPPQAEAAATPAQNRTTTPPPPANEEMGPARTIGQVQSRWATPQNLAAANEMALGIRSRLAAANYAVPAEVPAIVQPPGTPQPAAEEKKTAETAQHATTNEHDRAELEQPAATNEHNRVEAEQPVATNEHNRAEAEQPAATNEQNRTEPSTGPIKSRYATPRDLAKAARMTAGLREKYATPAKAANDRTEPASPAHGRQKKSPRDNKKANGSNKSTGSPNRGHQEKTDTSHVPGTNGSQHDAGFENWKQKVIRSNPAGTNPPATSSAAHHEEDTQPSAVLDCFEAQSIPIFEFEPPTGKPVVCLPGRL</sequence>